<feature type="domain" description="MgtC/SapB/SrpB/YhiD N-terminal" evidence="10">
    <location>
        <begin position="12"/>
        <end position="130"/>
    </location>
</feature>
<evidence type="ECO:0000256" key="8">
    <source>
        <dbReference type="ARBA" id="ARBA00025369"/>
    </source>
</evidence>
<evidence type="ECO:0000256" key="7">
    <source>
        <dbReference type="ARBA" id="ARBA00023136"/>
    </source>
</evidence>
<dbReference type="InterPro" id="IPR048640">
    <property type="entry name" value="MgtC-like_C"/>
</dbReference>
<accession>A0A345UN91</accession>
<dbReference type="PANTHER" id="PTHR33778:SF3">
    <property type="entry name" value="PROTEIN MGTC"/>
    <property type="match status" value="1"/>
</dbReference>
<keyword evidence="5 9" id="KW-0812">Transmembrane</keyword>
<evidence type="ECO:0000259" key="10">
    <source>
        <dbReference type="Pfam" id="PF02308"/>
    </source>
</evidence>
<evidence type="ECO:0000256" key="9">
    <source>
        <dbReference type="SAM" id="Phobius"/>
    </source>
</evidence>
<gene>
    <name evidence="12" type="ORF">CYPRO_2701</name>
</gene>
<comment type="subcellular location">
    <subcellularLocation>
        <location evidence="1">Cell membrane</location>
        <topology evidence="1">Multi-pass membrane protein</topology>
    </subcellularLocation>
</comment>
<name>A0A345UN91_9BACT</name>
<evidence type="ECO:0000259" key="11">
    <source>
        <dbReference type="Pfam" id="PF21770"/>
    </source>
</evidence>
<feature type="transmembrane region" description="Helical" evidence="9">
    <location>
        <begin position="31"/>
        <end position="50"/>
    </location>
</feature>
<evidence type="ECO:0000256" key="4">
    <source>
        <dbReference type="ARBA" id="ARBA00022475"/>
    </source>
</evidence>
<feature type="domain" description="MgtC-like C-terminal" evidence="11">
    <location>
        <begin position="147"/>
        <end position="225"/>
    </location>
</feature>
<feature type="transmembrane region" description="Helical" evidence="9">
    <location>
        <begin position="62"/>
        <end position="79"/>
    </location>
</feature>
<keyword evidence="7 9" id="KW-0472">Membrane</keyword>
<evidence type="ECO:0000313" key="13">
    <source>
        <dbReference type="Proteomes" id="UP000254808"/>
    </source>
</evidence>
<comment type="function">
    <text evidence="8">Virulence factor required for growth in low Mg(2+) medium and for intramacrophage survival. May be involved in regulating membrane potential by activating Na(+)/K(+)-ATPase.</text>
</comment>
<dbReference type="Pfam" id="PF21770">
    <property type="entry name" value="MgtC_SapB_C"/>
    <property type="match status" value="1"/>
</dbReference>
<dbReference type="EMBL" id="CP027806">
    <property type="protein sequence ID" value="AXJ01943.1"/>
    <property type="molecule type" value="Genomic_DNA"/>
</dbReference>
<keyword evidence="6 9" id="KW-1133">Transmembrane helix</keyword>
<keyword evidence="13" id="KW-1185">Reference proteome</keyword>
<dbReference type="AlphaFoldDB" id="A0A345UN91"/>
<dbReference type="PANTHER" id="PTHR33778">
    <property type="entry name" value="PROTEIN MGTC"/>
    <property type="match status" value="1"/>
</dbReference>
<protein>
    <recommendedName>
        <fullName evidence="3">Protein MgtC</fullName>
    </recommendedName>
</protein>
<dbReference type="KEGG" id="cprv:CYPRO_2701"/>
<dbReference type="InterPro" id="IPR049177">
    <property type="entry name" value="MgtC_SapB_SrpB_YhiD_N"/>
</dbReference>
<dbReference type="InterPro" id="IPR003416">
    <property type="entry name" value="MgtC/SapB/SrpB/YhiD_fam"/>
</dbReference>
<dbReference type="PRINTS" id="PR01837">
    <property type="entry name" value="MGTCSAPBPROT"/>
</dbReference>
<sequence>MELLEFTIRVGAAFILGSLIGVERQIRQRMAGLRTNALVAVGAALFVSLGMMTPDEVSPTRVAAQVVSGIGFLGAGVIFKEGLNVSGLNTAATIWGSGAIGVLAGSGFLTEATVGTALIILAHTLLRPVAHKLDELPHYFRSATTEYTLTAVIEEKDEILIRDIIIRQLKSIQNATLNALKTEDIPNASLIQVEAKIHVKGTHELIIENIAERLSKEPTVSSVDWEVESTFGE</sequence>
<keyword evidence="4" id="KW-1003">Cell membrane</keyword>
<dbReference type="Gene3D" id="3.30.70.260">
    <property type="match status" value="1"/>
</dbReference>
<evidence type="ECO:0000256" key="2">
    <source>
        <dbReference type="ARBA" id="ARBA00009298"/>
    </source>
</evidence>
<dbReference type="Proteomes" id="UP000254808">
    <property type="component" value="Chromosome"/>
</dbReference>
<dbReference type="RefSeq" id="WP_114985086.1">
    <property type="nucleotide sequence ID" value="NZ_CP027806.1"/>
</dbReference>
<dbReference type="Pfam" id="PF02308">
    <property type="entry name" value="MgtC"/>
    <property type="match status" value="1"/>
</dbReference>
<proteinExistence type="inferred from homology"/>
<comment type="similarity">
    <text evidence="2">Belongs to the MgtC/SapB family.</text>
</comment>
<dbReference type="GO" id="GO:0005886">
    <property type="term" value="C:plasma membrane"/>
    <property type="evidence" value="ECO:0007669"/>
    <property type="project" value="UniProtKB-SubCell"/>
</dbReference>
<organism evidence="12 13">
    <name type="scientific">Cyclonatronum proteinivorum</name>
    <dbReference type="NCBI Taxonomy" id="1457365"/>
    <lineage>
        <taxon>Bacteria</taxon>
        <taxon>Pseudomonadati</taxon>
        <taxon>Balneolota</taxon>
        <taxon>Balneolia</taxon>
        <taxon>Balneolales</taxon>
        <taxon>Cyclonatronaceae</taxon>
        <taxon>Cyclonatronum</taxon>
    </lineage>
</organism>
<feature type="transmembrane region" description="Helical" evidence="9">
    <location>
        <begin position="6"/>
        <end position="22"/>
    </location>
</feature>
<evidence type="ECO:0000256" key="5">
    <source>
        <dbReference type="ARBA" id="ARBA00022692"/>
    </source>
</evidence>
<evidence type="ECO:0000313" key="12">
    <source>
        <dbReference type="EMBL" id="AXJ01943.1"/>
    </source>
</evidence>
<evidence type="ECO:0000256" key="3">
    <source>
        <dbReference type="ARBA" id="ARBA00013833"/>
    </source>
</evidence>
<dbReference type="OrthoDB" id="9811198at2"/>
<reference evidence="12 13" key="1">
    <citation type="submission" date="2018-03" db="EMBL/GenBank/DDBJ databases">
        <title>Phenotypic and genomic properties of Cyclonatronum proteinivorum gen. nov., sp. nov., a haloalkaliphilic bacteroidete from soda lakes possessing Na+-translocating rhodopsin.</title>
        <authorList>
            <person name="Toshchakov S.V."/>
            <person name="Korzhenkov A."/>
            <person name="Samarov N.I."/>
            <person name="Kublanov I.V."/>
            <person name="Muntyan M.S."/>
            <person name="Sorokin D.Y."/>
        </authorList>
    </citation>
    <scope>NUCLEOTIDE SEQUENCE [LARGE SCALE GENOMIC DNA]</scope>
    <source>
        <strain evidence="12 13">Omega</strain>
    </source>
</reference>
<evidence type="ECO:0000256" key="1">
    <source>
        <dbReference type="ARBA" id="ARBA00004651"/>
    </source>
</evidence>
<evidence type="ECO:0000256" key="6">
    <source>
        <dbReference type="ARBA" id="ARBA00022989"/>
    </source>
</evidence>